<dbReference type="Pfam" id="PF01883">
    <property type="entry name" value="FeS_assembly_P"/>
    <property type="match status" value="1"/>
</dbReference>
<keyword evidence="8" id="KW-0378">Hydrolase</keyword>
<keyword evidence="12" id="KW-1185">Reference proteome</keyword>
<dbReference type="InterPro" id="IPR033756">
    <property type="entry name" value="YlxH/NBP35"/>
</dbReference>
<organism evidence="11 12">
    <name type="scientific">Plantactinospora endophytica</name>
    <dbReference type="NCBI Taxonomy" id="673535"/>
    <lineage>
        <taxon>Bacteria</taxon>
        <taxon>Bacillati</taxon>
        <taxon>Actinomycetota</taxon>
        <taxon>Actinomycetes</taxon>
        <taxon>Micromonosporales</taxon>
        <taxon>Micromonosporaceae</taxon>
        <taxon>Plantactinospora</taxon>
    </lineage>
</organism>
<evidence type="ECO:0000313" key="11">
    <source>
        <dbReference type="EMBL" id="GIG85553.1"/>
    </source>
</evidence>
<feature type="binding site" evidence="8">
    <location>
        <begin position="144"/>
        <end position="151"/>
    </location>
    <ligand>
        <name>ATP</name>
        <dbReference type="ChEBI" id="CHEBI:30616"/>
    </ligand>
</feature>
<dbReference type="InterPro" id="IPR027417">
    <property type="entry name" value="P-loop_NTPase"/>
</dbReference>
<sequence length="400" mass="41155">MSAPAVPGQEAAASGTDSAVGPTNAVEEAVHAALATVDDPEIRRPITELGMVRSAVLAEDGTVRVELLLTVAGCPLRDKLRTDITAAVSAVPGVTGVTIDFGVMSPEQRQALQARLRGGGASQEPVIPFAQPGSRTRVYAVASGKGGVGKSSVTVNLAAALAAKGLSVGVVDADIYGHSVPRMLGVDGRPTRVEDMIMPPQAHGVKVISIGMFTDGNAAVVWRGPMLHRALQQFLADVYWGDLDVLLLDLPPGTGDVAISLAQLLPNAEILVVTTPQTAAAEVAERAGGIALQTHQRLVGVVENMSWLDLPDGSRMEVFGSGGGAMVAESLTRVIGAQVPLLGQVPLDTRVREAGDAGDPVVLAAPEAPAAKALNAVADRLAVRRESLLGKPLGLRPSGR</sequence>
<dbReference type="SUPFAM" id="SSF52540">
    <property type="entry name" value="P-loop containing nucleoside triphosphate hydrolases"/>
    <property type="match status" value="1"/>
</dbReference>
<evidence type="ECO:0000256" key="5">
    <source>
        <dbReference type="ARBA" id="ARBA00022840"/>
    </source>
</evidence>
<proteinExistence type="inferred from homology"/>
<gene>
    <name evidence="11" type="primary">mrp</name>
    <name evidence="11" type="ORF">Pen02_04890</name>
</gene>
<dbReference type="SUPFAM" id="SSF117916">
    <property type="entry name" value="Fe-S cluster assembly (FSCA) domain-like"/>
    <property type="match status" value="1"/>
</dbReference>
<comment type="subunit">
    <text evidence="8">Homodimer.</text>
</comment>
<evidence type="ECO:0000256" key="9">
    <source>
        <dbReference type="SAM" id="MobiDB-lite"/>
    </source>
</evidence>
<keyword evidence="7 8" id="KW-0411">Iron-sulfur</keyword>
<evidence type="ECO:0000256" key="4">
    <source>
        <dbReference type="ARBA" id="ARBA00022741"/>
    </source>
</evidence>
<accession>A0ABQ4DSX9</accession>
<dbReference type="RefSeq" id="WP_203864194.1">
    <property type="nucleotide sequence ID" value="NZ_BONW01000001.1"/>
</dbReference>
<keyword evidence="6 8" id="KW-0408">Iron</keyword>
<keyword evidence="4 8" id="KW-0547">Nucleotide-binding</keyword>
<protein>
    <recommendedName>
        <fullName evidence="8">Iron-sulfur cluster carrier protein</fullName>
    </recommendedName>
</protein>
<evidence type="ECO:0000256" key="6">
    <source>
        <dbReference type="ARBA" id="ARBA00023004"/>
    </source>
</evidence>
<evidence type="ECO:0000256" key="8">
    <source>
        <dbReference type="HAMAP-Rule" id="MF_02040"/>
    </source>
</evidence>
<dbReference type="InterPro" id="IPR034904">
    <property type="entry name" value="FSCA_dom_sf"/>
</dbReference>
<feature type="region of interest" description="Disordered" evidence="9">
    <location>
        <begin position="1"/>
        <end position="21"/>
    </location>
</feature>
<keyword evidence="3 8" id="KW-0479">Metal-binding</keyword>
<dbReference type="Gene3D" id="3.40.50.300">
    <property type="entry name" value="P-loop containing nucleotide triphosphate hydrolases"/>
    <property type="match status" value="1"/>
</dbReference>
<evidence type="ECO:0000256" key="3">
    <source>
        <dbReference type="ARBA" id="ARBA00022723"/>
    </source>
</evidence>
<dbReference type="Pfam" id="PF10609">
    <property type="entry name" value="ParA"/>
    <property type="match status" value="1"/>
</dbReference>
<dbReference type="InterPro" id="IPR019591">
    <property type="entry name" value="Mrp/NBP35_ATP-bd"/>
</dbReference>
<evidence type="ECO:0000259" key="10">
    <source>
        <dbReference type="Pfam" id="PF01883"/>
    </source>
</evidence>
<feature type="domain" description="MIP18 family-like" evidence="10">
    <location>
        <begin position="27"/>
        <end position="98"/>
    </location>
</feature>
<evidence type="ECO:0000256" key="1">
    <source>
        <dbReference type="ARBA" id="ARBA00007352"/>
    </source>
</evidence>
<comment type="function">
    <text evidence="8">Binds and transfers iron-sulfur (Fe-S) clusters to target apoproteins. Can hydrolyze ATP.</text>
</comment>
<dbReference type="HAMAP" id="MF_02040">
    <property type="entry name" value="Mrp_NBP35"/>
    <property type="match status" value="1"/>
</dbReference>
<evidence type="ECO:0000313" key="12">
    <source>
        <dbReference type="Proteomes" id="UP000646749"/>
    </source>
</evidence>
<comment type="similarity">
    <text evidence="8">Belongs to the Mrp/NBP35 ATP-binding proteins family.</text>
</comment>
<dbReference type="InterPro" id="IPR000808">
    <property type="entry name" value="Mrp-like_CS"/>
</dbReference>
<evidence type="ECO:0000256" key="2">
    <source>
        <dbReference type="ARBA" id="ARBA00008205"/>
    </source>
</evidence>
<dbReference type="EMBL" id="BONW01000001">
    <property type="protein sequence ID" value="GIG85553.1"/>
    <property type="molecule type" value="Genomic_DNA"/>
</dbReference>
<comment type="similarity">
    <text evidence="1">In the N-terminal section; belongs to the MIP18 family.</text>
</comment>
<dbReference type="InterPro" id="IPR002744">
    <property type="entry name" value="MIP18-like"/>
</dbReference>
<reference evidence="11 12" key="1">
    <citation type="submission" date="2021-01" db="EMBL/GenBank/DDBJ databases">
        <title>Whole genome shotgun sequence of Plantactinospora endophytica NBRC 110450.</title>
        <authorList>
            <person name="Komaki H."/>
            <person name="Tamura T."/>
        </authorList>
    </citation>
    <scope>NUCLEOTIDE SEQUENCE [LARGE SCALE GENOMIC DNA]</scope>
    <source>
        <strain evidence="11 12">NBRC 110450</strain>
    </source>
</reference>
<dbReference type="InterPro" id="IPR044304">
    <property type="entry name" value="NUBPL-like"/>
</dbReference>
<dbReference type="Proteomes" id="UP000646749">
    <property type="component" value="Unassembled WGS sequence"/>
</dbReference>
<evidence type="ECO:0000256" key="7">
    <source>
        <dbReference type="ARBA" id="ARBA00023014"/>
    </source>
</evidence>
<dbReference type="PANTHER" id="PTHR42961:SF2">
    <property type="entry name" value="IRON-SULFUR PROTEIN NUBPL"/>
    <property type="match status" value="1"/>
</dbReference>
<dbReference type="CDD" id="cd02037">
    <property type="entry name" value="Mrp_NBP35"/>
    <property type="match status" value="1"/>
</dbReference>
<comment type="similarity">
    <text evidence="2">In the C-terminal section; belongs to the Mrp/NBP35 ATP-binding proteins family.</text>
</comment>
<dbReference type="PANTHER" id="PTHR42961">
    <property type="entry name" value="IRON-SULFUR PROTEIN NUBPL"/>
    <property type="match status" value="1"/>
</dbReference>
<name>A0ABQ4DSX9_9ACTN</name>
<keyword evidence="5 8" id="KW-0067">ATP-binding</keyword>
<comment type="caution">
    <text evidence="11">The sequence shown here is derived from an EMBL/GenBank/DDBJ whole genome shotgun (WGS) entry which is preliminary data.</text>
</comment>
<dbReference type="Gene3D" id="3.30.300.130">
    <property type="entry name" value="Fe-S cluster assembly (FSCA)"/>
    <property type="match status" value="1"/>
</dbReference>
<dbReference type="PROSITE" id="PS01215">
    <property type="entry name" value="MRP"/>
    <property type="match status" value="1"/>
</dbReference>